<keyword evidence="3" id="KW-1185">Reference proteome</keyword>
<evidence type="ECO:0000256" key="1">
    <source>
        <dbReference type="ARBA" id="ARBA00023604"/>
    </source>
</evidence>
<sequence length="302" mass="34253">MATSAVATEVQQDRGVGLALKDGPIQNHVATSLNYYNDPGDGSSPEPVYVKTTTVTNKRATVAVPVIVTDITGQEEDFTLDSHGFQLVRHEVKARCQKDGYKDEAQIEAEYYPEMEQLLKDVTGASRVFIFDHKTRHGPTNWHSLGAGNQALRGPILRAHVDQSYAGAELDLKWHLPDEADELLQRRWQIINAWRPIKTIYKDPFAVADSNTVAEEDLVAARIIYEDHERETWTVKPSPAHRWYFKYAQQPDEVLLIKCYDSLHGVARRAAHSAFQNPQHVDGAWRESIEIRTMVFYDDGRV</sequence>
<evidence type="ECO:0008006" key="4">
    <source>
        <dbReference type="Google" id="ProtNLM"/>
    </source>
</evidence>
<evidence type="ECO:0000313" key="2">
    <source>
        <dbReference type="EMBL" id="KEZ45066.1"/>
    </source>
</evidence>
<dbReference type="Proteomes" id="UP000028545">
    <property type="component" value="Unassembled WGS sequence"/>
</dbReference>
<dbReference type="AlphaFoldDB" id="A0A084GCK4"/>
<dbReference type="EMBL" id="JOWA01000086">
    <property type="protein sequence ID" value="KEZ45066.1"/>
    <property type="molecule type" value="Genomic_DNA"/>
</dbReference>
<dbReference type="OrthoDB" id="412788at2759"/>
<protein>
    <recommendedName>
        <fullName evidence="4">Methyltransferase</fullName>
    </recommendedName>
</protein>
<name>A0A084GCK4_PSEDA</name>
<comment type="caution">
    <text evidence="2">The sequence shown here is derived from an EMBL/GenBank/DDBJ whole genome shotgun (WGS) entry which is preliminary data.</text>
</comment>
<accession>A0A084GCK4</accession>
<dbReference type="PANTHER" id="PTHR34598:SF3">
    <property type="entry name" value="OXIDOREDUCTASE AN1597"/>
    <property type="match status" value="1"/>
</dbReference>
<dbReference type="PANTHER" id="PTHR34598">
    <property type="entry name" value="BLL6449 PROTEIN"/>
    <property type="match status" value="1"/>
</dbReference>
<dbReference type="VEuPathDB" id="FungiDB:SAPIO_CDS2490"/>
<dbReference type="InterPro" id="IPR044053">
    <property type="entry name" value="AsaB-like"/>
</dbReference>
<dbReference type="RefSeq" id="XP_016644865.1">
    <property type="nucleotide sequence ID" value="XM_016785489.1"/>
</dbReference>
<dbReference type="KEGG" id="sapo:SAPIO_CDS2490"/>
<dbReference type="OMA" id="RAETWTI"/>
<dbReference type="HOGENOM" id="CLU_042688_2_0_1"/>
<proteinExistence type="inferred from homology"/>
<gene>
    <name evidence="2" type="ORF">SAPIO_CDS2490</name>
</gene>
<dbReference type="GeneID" id="27721562"/>
<organism evidence="2 3">
    <name type="scientific">Pseudallescheria apiosperma</name>
    <name type="common">Scedosporium apiospermum</name>
    <dbReference type="NCBI Taxonomy" id="563466"/>
    <lineage>
        <taxon>Eukaryota</taxon>
        <taxon>Fungi</taxon>
        <taxon>Dikarya</taxon>
        <taxon>Ascomycota</taxon>
        <taxon>Pezizomycotina</taxon>
        <taxon>Sordariomycetes</taxon>
        <taxon>Hypocreomycetidae</taxon>
        <taxon>Microascales</taxon>
        <taxon>Microascaceae</taxon>
        <taxon>Scedosporium</taxon>
    </lineage>
</organism>
<dbReference type="GO" id="GO:0016491">
    <property type="term" value="F:oxidoreductase activity"/>
    <property type="evidence" value="ECO:0007669"/>
    <property type="project" value="InterPro"/>
</dbReference>
<reference evidence="2 3" key="1">
    <citation type="journal article" date="2014" name="Genome Announc.">
        <title>Draft genome sequence of the pathogenic fungus Scedosporium apiospermum.</title>
        <authorList>
            <person name="Vandeputte P."/>
            <person name="Ghamrawi S."/>
            <person name="Rechenmann M."/>
            <person name="Iltis A."/>
            <person name="Giraud S."/>
            <person name="Fleury M."/>
            <person name="Thornton C."/>
            <person name="Delhaes L."/>
            <person name="Meyer W."/>
            <person name="Papon N."/>
            <person name="Bouchara J.P."/>
        </authorList>
    </citation>
    <scope>NUCLEOTIDE SEQUENCE [LARGE SCALE GENOMIC DNA]</scope>
    <source>
        <strain evidence="2 3">IHEM 14462</strain>
    </source>
</reference>
<comment type="similarity">
    <text evidence="1">Belongs to the asaB hydroxylase/desaturase family.</text>
</comment>
<evidence type="ECO:0000313" key="3">
    <source>
        <dbReference type="Proteomes" id="UP000028545"/>
    </source>
</evidence>
<dbReference type="NCBIfam" id="NF041278">
    <property type="entry name" value="CmcJ_NvfI_EfuI"/>
    <property type="match status" value="1"/>
</dbReference>